<sequence>MSSSVKISVLDLMPHRSDQSQHQTMLNTIDAARAAESFGYERFWVAEHHNAGSLLSSATVVVMAEVAAATERIRVGSGGIMLPNHSPYVVAEQFGTLNAFHPGRIDLGLGRAPGTDPMTAAALRRDDSAAMSFPAEVQQLQRFLGEPSPMHRVHAIPGQGSKVPMYILGSSLFGAQLAAQLGLPYAFASHFAPTMLQEAVDTYRANFKPSEHLAEPYVMVGVTAMLADTDERARYLYTTQQQHFLGVVRGHTSFAPPVEDMDTIWTETEKMHIDRMTAEAIVGSPATAQARIEGLVARTGADELIVMTEAWEHKDRLRSYELLSQLPVVRRASYALIRA</sequence>
<dbReference type="EMBL" id="JAGZXI010000007">
    <property type="protein sequence ID" value="MBS6635208.1"/>
    <property type="molecule type" value="Genomic_DNA"/>
</dbReference>
<dbReference type="AlphaFoldDB" id="A0A943TBI3"/>
<dbReference type="GO" id="GO:0005829">
    <property type="term" value="C:cytosol"/>
    <property type="evidence" value="ECO:0007669"/>
    <property type="project" value="TreeGrafter"/>
</dbReference>
<dbReference type="InterPro" id="IPR011251">
    <property type="entry name" value="Luciferase-like_dom"/>
</dbReference>
<dbReference type="CDD" id="cd00347">
    <property type="entry name" value="Flavin_utilizing_monoxygenases"/>
    <property type="match status" value="1"/>
</dbReference>
<reference evidence="3" key="1">
    <citation type="submission" date="2021-02" db="EMBL/GenBank/DDBJ databases">
        <title>Infant gut strain persistence is associated with maternal origin, phylogeny, and functional potential including surface adhesion and iron acquisition.</title>
        <authorList>
            <person name="Lou Y.C."/>
        </authorList>
    </citation>
    <scope>NUCLEOTIDE SEQUENCE</scope>
    <source>
        <strain evidence="3">L1_008_092G1_dasL1_008_092G1_concoct_16</strain>
    </source>
</reference>
<dbReference type="InterPro" id="IPR050766">
    <property type="entry name" value="Bact_Lucif_Oxidored"/>
</dbReference>
<evidence type="ECO:0000256" key="1">
    <source>
        <dbReference type="ARBA" id="ARBA00007789"/>
    </source>
</evidence>
<proteinExistence type="predicted"/>
<evidence type="ECO:0000259" key="2">
    <source>
        <dbReference type="Pfam" id="PF00296"/>
    </source>
</evidence>
<accession>A0A943TBI3</accession>
<dbReference type="PANTHER" id="PTHR30137:SF6">
    <property type="entry name" value="LUCIFERASE-LIKE MONOOXYGENASE"/>
    <property type="match status" value="1"/>
</dbReference>
<comment type="similarity">
    <text evidence="1">To bacterial alkanal monooxygenase alpha and beta chains.</text>
</comment>
<comment type="caution">
    <text evidence="3">The sequence shown here is derived from an EMBL/GenBank/DDBJ whole genome shotgun (WGS) entry which is preliminary data.</text>
</comment>
<evidence type="ECO:0000313" key="4">
    <source>
        <dbReference type="Proteomes" id="UP000739069"/>
    </source>
</evidence>
<feature type="domain" description="Luciferase-like" evidence="2">
    <location>
        <begin position="7"/>
        <end position="302"/>
    </location>
</feature>
<dbReference type="RefSeq" id="WP_303952945.1">
    <property type="nucleotide sequence ID" value="NZ_JAGZXI010000007.1"/>
</dbReference>
<dbReference type="Pfam" id="PF00296">
    <property type="entry name" value="Bac_luciferase"/>
    <property type="match status" value="1"/>
</dbReference>
<dbReference type="GO" id="GO:0016705">
    <property type="term" value="F:oxidoreductase activity, acting on paired donors, with incorporation or reduction of molecular oxygen"/>
    <property type="evidence" value="ECO:0007669"/>
    <property type="project" value="InterPro"/>
</dbReference>
<dbReference type="InterPro" id="IPR036661">
    <property type="entry name" value="Luciferase-like_sf"/>
</dbReference>
<evidence type="ECO:0000313" key="3">
    <source>
        <dbReference type="EMBL" id="MBS6635208.1"/>
    </source>
</evidence>
<dbReference type="FunFam" id="3.20.20.30:FF:000002">
    <property type="entry name" value="LLM class flavin-dependent oxidoreductase"/>
    <property type="match status" value="1"/>
</dbReference>
<dbReference type="PANTHER" id="PTHR30137">
    <property type="entry name" value="LUCIFERASE-LIKE MONOOXYGENASE"/>
    <property type="match status" value="1"/>
</dbReference>
<dbReference type="Gene3D" id="3.20.20.30">
    <property type="entry name" value="Luciferase-like domain"/>
    <property type="match status" value="1"/>
</dbReference>
<gene>
    <name evidence="3" type="ORF">KH265_06060</name>
</gene>
<dbReference type="InterPro" id="IPR019949">
    <property type="entry name" value="CmoO-like"/>
</dbReference>
<dbReference type="Proteomes" id="UP000739069">
    <property type="component" value="Unassembled WGS sequence"/>
</dbReference>
<organism evidence="3 4">
    <name type="scientific">Rothia mucilaginosa</name>
    <dbReference type="NCBI Taxonomy" id="43675"/>
    <lineage>
        <taxon>Bacteria</taxon>
        <taxon>Bacillati</taxon>
        <taxon>Actinomycetota</taxon>
        <taxon>Actinomycetes</taxon>
        <taxon>Micrococcales</taxon>
        <taxon>Micrococcaceae</taxon>
        <taxon>Rothia</taxon>
    </lineage>
</organism>
<protein>
    <submittedName>
        <fullName evidence="3">LLM class flavin-dependent oxidoreductase</fullName>
    </submittedName>
</protein>
<dbReference type="SUPFAM" id="SSF51679">
    <property type="entry name" value="Bacterial luciferase-like"/>
    <property type="match status" value="1"/>
</dbReference>
<name>A0A943TBI3_9MICC</name>
<dbReference type="NCBIfam" id="TIGR03558">
    <property type="entry name" value="oxido_grp_1"/>
    <property type="match status" value="1"/>
</dbReference>